<dbReference type="PANTHER" id="PTHR21090:SF5">
    <property type="entry name" value="PENTAFUNCTIONAL AROM POLYPEPTIDE"/>
    <property type="match status" value="1"/>
</dbReference>
<dbReference type="SUPFAM" id="SSF55205">
    <property type="entry name" value="EPT/RTPC-like"/>
    <property type="match status" value="1"/>
</dbReference>
<proteinExistence type="inferred from homology"/>
<keyword evidence="3" id="KW-0028">Amino-acid biosynthesis</keyword>
<dbReference type="GO" id="GO:0008652">
    <property type="term" value="P:amino acid biosynthetic process"/>
    <property type="evidence" value="ECO:0007669"/>
    <property type="project" value="UniProtKB-KW"/>
</dbReference>
<dbReference type="InterPro" id="IPR001986">
    <property type="entry name" value="Enolpyruvate_Tfrase_dom"/>
</dbReference>
<dbReference type="FunFam" id="3.65.10.10:FF:000005">
    <property type="entry name" value="3-phosphoshikimate 1-carboxyvinyltransferase"/>
    <property type="match status" value="1"/>
</dbReference>
<evidence type="ECO:0000256" key="4">
    <source>
        <dbReference type="ARBA" id="ARBA00022679"/>
    </source>
</evidence>
<evidence type="ECO:0000259" key="5">
    <source>
        <dbReference type="Pfam" id="PF00275"/>
    </source>
</evidence>
<feature type="non-terminal residue" evidence="6">
    <location>
        <position position="1"/>
    </location>
</feature>
<organism evidence="6">
    <name type="scientific">marine sediment metagenome</name>
    <dbReference type="NCBI Taxonomy" id="412755"/>
    <lineage>
        <taxon>unclassified sequences</taxon>
        <taxon>metagenomes</taxon>
        <taxon>ecological metagenomes</taxon>
    </lineage>
</organism>
<sequence>DKFIEGKRSIKGCIDVPGDKSISHRAVILGGIAHGISNIAGLSTSQDVKSTIEAMRKIGIPIYEKYGKTVIEGNGVTGFEQKKKHAPVELYCRNSGTTARLLTGLLSGACFPARLTGDSSLMKRPMNRVVEPLGEIGARVTSNDGYLPVDISEGTLVPFEYRVPVASAQVKTALIFAALFIGGTSIVTESKETRDHTERMLVLMDGDIKNKHLIQG</sequence>
<dbReference type="Pfam" id="PF00275">
    <property type="entry name" value="EPSP_synthase"/>
    <property type="match status" value="1"/>
</dbReference>
<gene>
    <name evidence="6" type="ORF">S03H2_23817</name>
</gene>
<evidence type="ECO:0000256" key="3">
    <source>
        <dbReference type="ARBA" id="ARBA00022605"/>
    </source>
</evidence>
<accession>X1FK62</accession>
<evidence type="ECO:0000256" key="1">
    <source>
        <dbReference type="ARBA" id="ARBA00009948"/>
    </source>
</evidence>
<dbReference type="EMBL" id="BARU01013082">
    <property type="protein sequence ID" value="GAH32910.1"/>
    <property type="molecule type" value="Genomic_DNA"/>
</dbReference>
<dbReference type="GO" id="GO:0009423">
    <property type="term" value="P:chorismate biosynthetic process"/>
    <property type="evidence" value="ECO:0007669"/>
    <property type="project" value="TreeGrafter"/>
</dbReference>
<comment type="caution">
    <text evidence="6">The sequence shown here is derived from an EMBL/GenBank/DDBJ whole genome shotgun (WGS) entry which is preliminary data.</text>
</comment>
<keyword evidence="4" id="KW-0808">Transferase</keyword>
<feature type="domain" description="Enolpyruvate transferase" evidence="5">
    <location>
        <begin position="5"/>
        <end position="210"/>
    </location>
</feature>
<name>X1FK62_9ZZZZ</name>
<dbReference type="Gene3D" id="3.65.10.10">
    <property type="entry name" value="Enolpyruvate transferase domain"/>
    <property type="match status" value="1"/>
</dbReference>
<dbReference type="AlphaFoldDB" id="X1FK62"/>
<comment type="similarity">
    <text evidence="1">Belongs to the EPSP synthase family.</text>
</comment>
<feature type="non-terminal residue" evidence="6">
    <location>
        <position position="216"/>
    </location>
</feature>
<dbReference type="PANTHER" id="PTHR21090">
    <property type="entry name" value="AROM/DEHYDROQUINATE SYNTHASE"/>
    <property type="match status" value="1"/>
</dbReference>
<dbReference type="InterPro" id="IPR036968">
    <property type="entry name" value="Enolpyruvate_Tfrase_sf"/>
</dbReference>
<dbReference type="InterPro" id="IPR013792">
    <property type="entry name" value="RNA3'P_cycl/enolpyr_Trfase_a/b"/>
</dbReference>
<dbReference type="GO" id="GO:0003866">
    <property type="term" value="F:3-phosphoshikimate 1-carboxyvinyltransferase activity"/>
    <property type="evidence" value="ECO:0007669"/>
    <property type="project" value="TreeGrafter"/>
</dbReference>
<keyword evidence="2" id="KW-0963">Cytoplasm</keyword>
<evidence type="ECO:0000256" key="2">
    <source>
        <dbReference type="ARBA" id="ARBA00022490"/>
    </source>
</evidence>
<evidence type="ECO:0000313" key="6">
    <source>
        <dbReference type="EMBL" id="GAH32910.1"/>
    </source>
</evidence>
<protein>
    <recommendedName>
        <fullName evidence="5">Enolpyruvate transferase domain-containing protein</fullName>
    </recommendedName>
</protein>
<reference evidence="6" key="1">
    <citation type="journal article" date="2014" name="Front. Microbiol.">
        <title>High frequency of phylogenetically diverse reductive dehalogenase-homologous genes in deep subseafloor sedimentary metagenomes.</title>
        <authorList>
            <person name="Kawai M."/>
            <person name="Futagami T."/>
            <person name="Toyoda A."/>
            <person name="Takaki Y."/>
            <person name="Nishi S."/>
            <person name="Hori S."/>
            <person name="Arai W."/>
            <person name="Tsubouchi T."/>
            <person name="Morono Y."/>
            <person name="Uchiyama I."/>
            <person name="Ito T."/>
            <person name="Fujiyama A."/>
            <person name="Inagaki F."/>
            <person name="Takami H."/>
        </authorList>
    </citation>
    <scope>NUCLEOTIDE SEQUENCE</scope>
    <source>
        <strain evidence="6">Expedition CK06-06</strain>
    </source>
</reference>